<dbReference type="InterPro" id="IPR026057">
    <property type="entry name" value="TBL_C"/>
</dbReference>
<dbReference type="InterPro" id="IPR029962">
    <property type="entry name" value="TBL"/>
</dbReference>
<dbReference type="PANTHER" id="PTHR32285:SF239">
    <property type="entry name" value="PROTEIN TRICHOME BIREFRINGENCE-LIKE 34"/>
    <property type="match status" value="1"/>
</dbReference>
<dbReference type="GO" id="GO:0016413">
    <property type="term" value="F:O-acetyltransferase activity"/>
    <property type="evidence" value="ECO:0007669"/>
    <property type="project" value="InterPro"/>
</dbReference>
<protein>
    <recommendedName>
        <fullName evidence="2">Trichome birefringence-like C-terminal domain-containing protein</fullName>
    </recommendedName>
</protein>
<feature type="domain" description="Trichome birefringence-like C-terminal" evidence="2">
    <location>
        <begin position="84"/>
        <end position="207"/>
    </location>
</feature>
<dbReference type="EMBL" id="JAVYJV010000002">
    <property type="protein sequence ID" value="KAK4377464.1"/>
    <property type="molecule type" value="Genomic_DNA"/>
</dbReference>
<evidence type="ECO:0000313" key="3">
    <source>
        <dbReference type="EMBL" id="KAK4377464.1"/>
    </source>
</evidence>
<evidence type="ECO:0000259" key="2">
    <source>
        <dbReference type="Pfam" id="PF13839"/>
    </source>
</evidence>
<proteinExistence type="inferred from homology"/>
<evidence type="ECO:0000256" key="1">
    <source>
        <dbReference type="ARBA" id="ARBA00007727"/>
    </source>
</evidence>
<feature type="domain" description="Trichome birefringence-like C-terminal" evidence="2">
    <location>
        <begin position="292"/>
        <end position="383"/>
    </location>
</feature>
<gene>
    <name evidence="3" type="ORF">RND71_003760</name>
</gene>
<feature type="domain" description="Trichome birefringence-like C-terminal" evidence="2">
    <location>
        <begin position="208"/>
        <end position="283"/>
    </location>
</feature>
<sequence>MDIWYDIHWIFIQQDLFRSDQDEWDWSDLSSNAEERLRTLGKDHYKRVVSVVTPESRHKRHSEMEGLAATLRLLLNVISGDFCRFNAKALLEKLKGKRVLFVGDSLNKNQWASMVCLIESSGIRSLKPPIWKGNLITFEIKEYNETIDFYWSPLLVESNCDDPVKHRVRDRIIRIEAIEKHGRHWIDADILIFDSFTWWLEPQMTLHGTDWGMGNDQNCYGETEPISRKQYWGSETERNMMEIAEASVHGLKRRGLDIQYLNITQLSDYRKDAHPSIYKRNWVAPTKEQLWNSTELWEKLRRKRLMFVGDSLNRGQWLSMVCLLQSVIPAEKRFMSRQAHLTSFRTEEYNASIEFLWAPFLDESNSDDPMGHRLPEKILRPDSNLRKQEWESGKGGNCYDEKLPIKNQTKESNHDLPTMPMVEKILARLGS</sequence>
<keyword evidence="4" id="KW-1185">Reference proteome</keyword>
<name>A0AAE1SX20_9SOLA</name>
<dbReference type="GO" id="GO:0005794">
    <property type="term" value="C:Golgi apparatus"/>
    <property type="evidence" value="ECO:0007669"/>
    <property type="project" value="TreeGrafter"/>
</dbReference>
<organism evidence="3 4">
    <name type="scientific">Anisodus tanguticus</name>
    <dbReference type="NCBI Taxonomy" id="243964"/>
    <lineage>
        <taxon>Eukaryota</taxon>
        <taxon>Viridiplantae</taxon>
        <taxon>Streptophyta</taxon>
        <taxon>Embryophyta</taxon>
        <taxon>Tracheophyta</taxon>
        <taxon>Spermatophyta</taxon>
        <taxon>Magnoliopsida</taxon>
        <taxon>eudicotyledons</taxon>
        <taxon>Gunneridae</taxon>
        <taxon>Pentapetalae</taxon>
        <taxon>asterids</taxon>
        <taxon>lamiids</taxon>
        <taxon>Solanales</taxon>
        <taxon>Solanaceae</taxon>
        <taxon>Solanoideae</taxon>
        <taxon>Hyoscyameae</taxon>
        <taxon>Anisodus</taxon>
    </lineage>
</organism>
<dbReference type="Proteomes" id="UP001291623">
    <property type="component" value="Unassembled WGS sequence"/>
</dbReference>
<reference evidence="3" key="1">
    <citation type="submission" date="2023-12" db="EMBL/GenBank/DDBJ databases">
        <title>Genome assembly of Anisodus tanguticus.</title>
        <authorList>
            <person name="Wang Y.-J."/>
        </authorList>
    </citation>
    <scope>NUCLEOTIDE SEQUENCE</scope>
    <source>
        <strain evidence="3">KB-2021</strain>
        <tissue evidence="3">Leaf</tissue>
    </source>
</reference>
<comment type="caution">
    <text evidence="3">The sequence shown here is derived from an EMBL/GenBank/DDBJ whole genome shotgun (WGS) entry which is preliminary data.</text>
</comment>
<accession>A0AAE1SX20</accession>
<dbReference type="Pfam" id="PF13839">
    <property type="entry name" value="PC-Esterase"/>
    <property type="match status" value="3"/>
</dbReference>
<comment type="similarity">
    <text evidence="1">Belongs to the PC-esterase family. TBL subfamily.</text>
</comment>
<dbReference type="PANTHER" id="PTHR32285">
    <property type="entry name" value="PROTEIN TRICHOME BIREFRINGENCE-LIKE 9-RELATED"/>
    <property type="match status" value="1"/>
</dbReference>
<evidence type="ECO:0000313" key="4">
    <source>
        <dbReference type="Proteomes" id="UP001291623"/>
    </source>
</evidence>
<dbReference type="AlphaFoldDB" id="A0AAE1SX20"/>